<reference evidence="1 2" key="1">
    <citation type="journal article" date="2019" name="Sci. Rep.">
        <title>Orb-weaving spider Araneus ventricosus genome elucidates the spidroin gene catalogue.</title>
        <authorList>
            <person name="Kono N."/>
            <person name="Nakamura H."/>
            <person name="Ohtoshi R."/>
            <person name="Moran D.A.P."/>
            <person name="Shinohara A."/>
            <person name="Yoshida Y."/>
            <person name="Fujiwara M."/>
            <person name="Mori M."/>
            <person name="Tomita M."/>
            <person name="Arakawa K."/>
        </authorList>
    </citation>
    <scope>NUCLEOTIDE SEQUENCE [LARGE SCALE GENOMIC DNA]</scope>
</reference>
<name>A0A4Y2U4F5_ARAVE</name>
<keyword evidence="2" id="KW-1185">Reference proteome</keyword>
<accession>A0A4Y2U4F5</accession>
<organism evidence="1 2">
    <name type="scientific">Araneus ventricosus</name>
    <name type="common">Orbweaver spider</name>
    <name type="synonym">Epeira ventricosa</name>
    <dbReference type="NCBI Taxonomy" id="182803"/>
    <lineage>
        <taxon>Eukaryota</taxon>
        <taxon>Metazoa</taxon>
        <taxon>Ecdysozoa</taxon>
        <taxon>Arthropoda</taxon>
        <taxon>Chelicerata</taxon>
        <taxon>Arachnida</taxon>
        <taxon>Araneae</taxon>
        <taxon>Araneomorphae</taxon>
        <taxon>Entelegynae</taxon>
        <taxon>Araneoidea</taxon>
        <taxon>Araneidae</taxon>
        <taxon>Araneus</taxon>
    </lineage>
</organism>
<protein>
    <submittedName>
        <fullName evidence="1">Uncharacterized protein</fullName>
    </submittedName>
</protein>
<dbReference type="Proteomes" id="UP000499080">
    <property type="component" value="Unassembled WGS sequence"/>
</dbReference>
<evidence type="ECO:0000313" key="2">
    <source>
        <dbReference type="Proteomes" id="UP000499080"/>
    </source>
</evidence>
<dbReference type="EMBL" id="BGPR01033442">
    <property type="protein sequence ID" value="GBO07373.1"/>
    <property type="molecule type" value="Genomic_DNA"/>
</dbReference>
<proteinExistence type="predicted"/>
<evidence type="ECO:0000313" key="1">
    <source>
        <dbReference type="EMBL" id="GBO07373.1"/>
    </source>
</evidence>
<dbReference type="AlphaFoldDB" id="A0A4Y2U4F5"/>
<comment type="caution">
    <text evidence="1">The sequence shown here is derived from an EMBL/GenBank/DDBJ whole genome shotgun (WGS) entry which is preliminary data.</text>
</comment>
<gene>
    <name evidence="1" type="ORF">AVEN_49656_1</name>
</gene>
<sequence length="79" mass="9093">MYWSGWDHTLHGTLTRSVQSRHFPMGPFEKSRLDLVARIAVATGDVREMPNVFEKVCRSLCRRCNACITAGGRFFEKFL</sequence>